<evidence type="ECO:0000256" key="5">
    <source>
        <dbReference type="SAM" id="SignalP"/>
    </source>
</evidence>
<dbReference type="CDD" id="cd05380">
    <property type="entry name" value="CAP_euk"/>
    <property type="match status" value="1"/>
</dbReference>
<dbReference type="SUPFAM" id="SSF55797">
    <property type="entry name" value="PR-1-like"/>
    <property type="match status" value="1"/>
</dbReference>
<evidence type="ECO:0000256" key="3">
    <source>
        <dbReference type="ARBA" id="ARBA00022525"/>
    </source>
</evidence>
<evidence type="ECO:0000313" key="8">
    <source>
        <dbReference type="RefSeq" id="XP_011204916.2"/>
    </source>
</evidence>
<dbReference type="Gene3D" id="3.40.33.10">
    <property type="entry name" value="CAP"/>
    <property type="match status" value="1"/>
</dbReference>
<protein>
    <submittedName>
        <fullName evidence="8">Scoloptoxin SSD552</fullName>
    </submittedName>
</protein>
<keyword evidence="7" id="KW-1185">Reference proteome</keyword>
<comment type="subcellular location">
    <subcellularLocation>
        <location evidence="1">Secreted</location>
    </subcellularLocation>
</comment>
<keyword evidence="3" id="KW-0964">Secreted</keyword>
<dbReference type="RefSeq" id="XP_011204916.2">
    <property type="nucleotide sequence ID" value="XM_011206614.4"/>
</dbReference>
<feature type="signal peptide" evidence="5">
    <location>
        <begin position="1"/>
        <end position="17"/>
    </location>
</feature>
<dbReference type="InterPro" id="IPR035940">
    <property type="entry name" value="CAP_sf"/>
</dbReference>
<evidence type="ECO:0000256" key="4">
    <source>
        <dbReference type="ARBA" id="ARBA00022729"/>
    </source>
</evidence>
<dbReference type="GO" id="GO:0005576">
    <property type="term" value="C:extracellular region"/>
    <property type="evidence" value="ECO:0007669"/>
    <property type="project" value="UniProtKB-SubCell"/>
</dbReference>
<dbReference type="InterPro" id="IPR014044">
    <property type="entry name" value="CAP_dom"/>
</dbReference>
<dbReference type="InParanoid" id="A0A6I9V656"/>
<dbReference type="GeneID" id="105227340"/>
<feature type="domain" description="SCP" evidence="6">
    <location>
        <begin position="63"/>
        <end position="219"/>
    </location>
</feature>
<reference evidence="8" key="1">
    <citation type="submission" date="2025-08" db="UniProtKB">
        <authorList>
            <consortium name="RefSeq"/>
        </authorList>
    </citation>
    <scope>IDENTIFICATION</scope>
    <source>
        <tissue evidence="8">Adult</tissue>
    </source>
</reference>
<dbReference type="KEGG" id="bdr:105227340"/>
<dbReference type="AlphaFoldDB" id="A0A6I9V656"/>
<gene>
    <name evidence="8" type="primary">LOC105227340</name>
</gene>
<dbReference type="OrthoDB" id="414826at2759"/>
<accession>A0A6I9V656</accession>
<dbReference type="SMART" id="SM00198">
    <property type="entry name" value="SCP"/>
    <property type="match status" value="1"/>
</dbReference>
<dbReference type="PIRSF" id="PIRSF038921">
    <property type="entry name" value="P14a"/>
    <property type="match status" value="1"/>
</dbReference>
<proteinExistence type="inferred from homology"/>
<comment type="similarity">
    <text evidence="2">Belongs to the CRISP family.</text>
</comment>
<evidence type="ECO:0000256" key="1">
    <source>
        <dbReference type="ARBA" id="ARBA00004613"/>
    </source>
</evidence>
<feature type="chain" id="PRO_5047041915" evidence="5">
    <location>
        <begin position="18"/>
        <end position="291"/>
    </location>
</feature>
<evidence type="ECO:0000313" key="7">
    <source>
        <dbReference type="Proteomes" id="UP001652620"/>
    </source>
</evidence>
<dbReference type="InterPro" id="IPR034763">
    <property type="entry name" value="P14a_insect"/>
</dbReference>
<organism evidence="7 8">
    <name type="scientific">Bactrocera dorsalis</name>
    <name type="common">Oriental fruit fly</name>
    <name type="synonym">Dacus dorsalis</name>
    <dbReference type="NCBI Taxonomy" id="27457"/>
    <lineage>
        <taxon>Eukaryota</taxon>
        <taxon>Metazoa</taxon>
        <taxon>Ecdysozoa</taxon>
        <taxon>Arthropoda</taxon>
        <taxon>Hexapoda</taxon>
        <taxon>Insecta</taxon>
        <taxon>Pterygota</taxon>
        <taxon>Neoptera</taxon>
        <taxon>Endopterygota</taxon>
        <taxon>Diptera</taxon>
        <taxon>Brachycera</taxon>
        <taxon>Muscomorpha</taxon>
        <taxon>Tephritoidea</taxon>
        <taxon>Tephritidae</taxon>
        <taxon>Bactrocera</taxon>
        <taxon>Bactrocera</taxon>
    </lineage>
</organism>
<dbReference type="Pfam" id="PF00188">
    <property type="entry name" value="CAP"/>
    <property type="match status" value="1"/>
</dbReference>
<evidence type="ECO:0000256" key="2">
    <source>
        <dbReference type="ARBA" id="ARBA00009923"/>
    </source>
</evidence>
<sequence>MNILLMLILNILMMVSAILPNNGINYCKLGCENPEKKHAVCANRNEKLIENCPPDTKIMPLDDIQAIILKLHNERRDFVASGKDERLPPAARMGELFWDDELADLAEFSVRRCLISDPHCYTTPTLPNPGRSANIYKFEKIQVPFEELVPSRVVEWLETSRECTAEMAADFPEKPEGHVDFFGRAITDSNNQVGCAASEWVKKSDKYFLLVCLYTNDVKPGERLYKFGRPGSRCVTSYSEQYKNLCSIHEDYNITDAKFERRALSVFNPIYKNAGKTDYNAPEGSLWQLVL</sequence>
<keyword evidence="4 5" id="KW-0732">Signal</keyword>
<dbReference type="Proteomes" id="UP001652620">
    <property type="component" value="Chromosome 5"/>
</dbReference>
<name>A0A6I9V656_BACDO</name>
<evidence type="ECO:0000259" key="6">
    <source>
        <dbReference type="SMART" id="SM00198"/>
    </source>
</evidence>